<reference evidence="2 3" key="1">
    <citation type="submission" date="2016-06" db="EMBL/GenBank/DDBJ databases">
        <title>Complete genome sequence of a deep-branching marine Gamma Proteobacterium Woeseia oceani type strain XK5.</title>
        <authorList>
            <person name="Mu D."/>
            <person name="Du Z."/>
        </authorList>
    </citation>
    <scope>NUCLEOTIDE SEQUENCE [LARGE SCALE GENOMIC DNA]</scope>
    <source>
        <strain evidence="2 3">XK5</strain>
    </source>
</reference>
<dbReference type="OrthoDB" id="5348860at2"/>
<protein>
    <recommendedName>
        <fullName evidence="1">DUF306 domain-containing protein</fullName>
    </recommendedName>
</protein>
<dbReference type="AlphaFoldDB" id="A0A193LFE3"/>
<evidence type="ECO:0000259" key="1">
    <source>
        <dbReference type="Pfam" id="PF03724"/>
    </source>
</evidence>
<feature type="domain" description="DUF306" evidence="1">
    <location>
        <begin position="40"/>
        <end position="145"/>
    </location>
</feature>
<dbReference type="PANTHER" id="PTHR35535:SF1">
    <property type="entry name" value="HEAT SHOCK PROTEIN HSLJ"/>
    <property type="match status" value="1"/>
</dbReference>
<dbReference type="KEGG" id="woc:BA177_08450"/>
<dbReference type="InterPro" id="IPR038670">
    <property type="entry name" value="HslJ-like_sf"/>
</dbReference>
<dbReference type="InterPro" id="IPR005184">
    <property type="entry name" value="DUF306_Meta_HslJ"/>
</dbReference>
<sequence length="155" mass="16701">MKGITGFAFFLLFLAGFALVNLRSVGEQKAASVAVPSAAALAAWEWRLLESTQDDLDGDLDIRLTFAEDLGLFVQGACNRFSGTYAMHDGLFTASALAGTRRACRNEVMQSDTSLLQVLDETRHVQITGRRLALLNAAGESLASFTAAERAAENR</sequence>
<dbReference type="Pfam" id="PF03724">
    <property type="entry name" value="META"/>
    <property type="match status" value="1"/>
</dbReference>
<name>A0A193LFE3_9GAMM</name>
<evidence type="ECO:0000313" key="3">
    <source>
        <dbReference type="Proteomes" id="UP000092695"/>
    </source>
</evidence>
<gene>
    <name evidence="2" type="ORF">BA177_08450</name>
</gene>
<dbReference type="InterPro" id="IPR053147">
    <property type="entry name" value="Hsp_HslJ-like"/>
</dbReference>
<dbReference type="PANTHER" id="PTHR35535">
    <property type="entry name" value="HEAT SHOCK PROTEIN HSLJ"/>
    <property type="match status" value="1"/>
</dbReference>
<dbReference type="EMBL" id="CP016268">
    <property type="protein sequence ID" value="ANO51227.1"/>
    <property type="molecule type" value="Genomic_DNA"/>
</dbReference>
<dbReference type="RefSeq" id="WP_068615371.1">
    <property type="nucleotide sequence ID" value="NZ_CP016268.1"/>
</dbReference>
<dbReference type="Proteomes" id="UP000092695">
    <property type="component" value="Chromosome"/>
</dbReference>
<dbReference type="Gene3D" id="2.40.128.270">
    <property type="match status" value="1"/>
</dbReference>
<proteinExistence type="predicted"/>
<evidence type="ECO:0000313" key="2">
    <source>
        <dbReference type="EMBL" id="ANO51227.1"/>
    </source>
</evidence>
<organism evidence="2 3">
    <name type="scientific">Woeseia oceani</name>
    <dbReference type="NCBI Taxonomy" id="1548547"/>
    <lineage>
        <taxon>Bacteria</taxon>
        <taxon>Pseudomonadati</taxon>
        <taxon>Pseudomonadota</taxon>
        <taxon>Gammaproteobacteria</taxon>
        <taxon>Woeseiales</taxon>
        <taxon>Woeseiaceae</taxon>
        <taxon>Woeseia</taxon>
    </lineage>
</organism>
<keyword evidence="3" id="KW-1185">Reference proteome</keyword>
<accession>A0A193LFE3</accession>